<reference evidence="1 2" key="1">
    <citation type="submission" date="2024-09" db="EMBL/GenBank/DDBJ databases">
        <authorList>
            <person name="Sun Q."/>
            <person name="Mori K."/>
        </authorList>
    </citation>
    <scope>NUCLEOTIDE SEQUENCE [LARGE SCALE GENOMIC DNA]</scope>
    <source>
        <strain evidence="1 2">CCM 7659</strain>
    </source>
</reference>
<organism evidence="1 2">
    <name type="scientific">Dietzia aerolata</name>
    <dbReference type="NCBI Taxonomy" id="595984"/>
    <lineage>
        <taxon>Bacteria</taxon>
        <taxon>Bacillati</taxon>
        <taxon>Actinomycetota</taxon>
        <taxon>Actinomycetes</taxon>
        <taxon>Mycobacteriales</taxon>
        <taxon>Dietziaceae</taxon>
        <taxon>Dietzia</taxon>
    </lineage>
</organism>
<sequence>MGHIRYGLFAAKSATGLRVADAGAVVTARQSRRPLLAVTGKAR</sequence>
<dbReference type="Proteomes" id="UP001589700">
    <property type="component" value="Unassembled WGS sequence"/>
</dbReference>
<gene>
    <name evidence="1" type="ORF">ACFFVD_08435</name>
</gene>
<accession>A0ABV5JQ19</accession>
<evidence type="ECO:0000313" key="1">
    <source>
        <dbReference type="EMBL" id="MFB9259827.1"/>
    </source>
</evidence>
<name>A0ABV5JQ19_9ACTN</name>
<evidence type="ECO:0000313" key="2">
    <source>
        <dbReference type="Proteomes" id="UP001589700"/>
    </source>
</evidence>
<protein>
    <submittedName>
        <fullName evidence="1">Uncharacterized protein</fullName>
    </submittedName>
</protein>
<proteinExistence type="predicted"/>
<comment type="caution">
    <text evidence="1">The sequence shown here is derived from an EMBL/GenBank/DDBJ whole genome shotgun (WGS) entry which is preliminary data.</text>
</comment>
<dbReference type="RefSeq" id="WP_277815173.1">
    <property type="nucleotide sequence ID" value="NZ_JAALDM010000319.1"/>
</dbReference>
<keyword evidence="2" id="KW-1185">Reference proteome</keyword>
<dbReference type="EMBL" id="JBHMDY010000004">
    <property type="protein sequence ID" value="MFB9259827.1"/>
    <property type="molecule type" value="Genomic_DNA"/>
</dbReference>